<accession>A0A0F7CQK6</accession>
<dbReference type="InterPro" id="IPR018247">
    <property type="entry name" value="EF_Hand_1_Ca_BS"/>
</dbReference>
<dbReference type="STRING" id="408015.SXIM_51920"/>
<dbReference type="Pfam" id="PF13499">
    <property type="entry name" value="EF-hand_7"/>
    <property type="match status" value="1"/>
</dbReference>
<gene>
    <name evidence="2" type="ORF">SXIM_51920</name>
</gene>
<evidence type="ECO:0000259" key="1">
    <source>
        <dbReference type="PROSITE" id="PS50222"/>
    </source>
</evidence>
<organism evidence="2 3">
    <name type="scientific">Streptomyces xiamenensis</name>
    <dbReference type="NCBI Taxonomy" id="408015"/>
    <lineage>
        <taxon>Bacteria</taxon>
        <taxon>Bacillati</taxon>
        <taxon>Actinomycetota</taxon>
        <taxon>Actinomycetes</taxon>
        <taxon>Kitasatosporales</taxon>
        <taxon>Streptomycetaceae</taxon>
        <taxon>Streptomyces</taxon>
    </lineage>
</organism>
<keyword evidence="3" id="KW-1185">Reference proteome</keyword>
<dbReference type="GO" id="GO:0005509">
    <property type="term" value="F:calcium ion binding"/>
    <property type="evidence" value="ECO:0007669"/>
    <property type="project" value="InterPro"/>
</dbReference>
<dbReference type="PATRIC" id="fig|408015.6.peg.5255"/>
<protein>
    <submittedName>
        <fullName evidence="2">Calcium-binding protein</fullName>
    </submittedName>
</protein>
<proteinExistence type="predicted"/>
<evidence type="ECO:0000313" key="3">
    <source>
        <dbReference type="Proteomes" id="UP000034034"/>
    </source>
</evidence>
<dbReference type="Proteomes" id="UP000034034">
    <property type="component" value="Chromosome"/>
</dbReference>
<name>A0A0F7CQK6_9ACTN</name>
<dbReference type="SUPFAM" id="SSF47473">
    <property type="entry name" value="EF-hand"/>
    <property type="match status" value="1"/>
</dbReference>
<dbReference type="KEGG" id="sxi:SXIM_51920"/>
<dbReference type="PROSITE" id="PS00018">
    <property type="entry name" value="EF_HAND_1"/>
    <property type="match status" value="2"/>
</dbReference>
<reference evidence="2" key="1">
    <citation type="submission" date="2019-08" db="EMBL/GenBank/DDBJ databases">
        <title>Complete genome sequence of a mangrove-derived Streptomyces xiamenensis.</title>
        <authorList>
            <person name="Xu J."/>
        </authorList>
    </citation>
    <scope>NUCLEOTIDE SEQUENCE</scope>
    <source>
        <strain evidence="2">318</strain>
    </source>
</reference>
<dbReference type="HOGENOM" id="CLU_096804_3_0_11"/>
<dbReference type="PROSITE" id="PS50222">
    <property type="entry name" value="EF_HAND_2"/>
    <property type="match status" value="1"/>
</dbReference>
<dbReference type="Gene3D" id="1.10.238.10">
    <property type="entry name" value="EF-hand"/>
    <property type="match status" value="1"/>
</dbReference>
<dbReference type="EMBL" id="CP009922">
    <property type="protein sequence ID" value="AKG46576.1"/>
    <property type="molecule type" value="Genomic_DNA"/>
</dbReference>
<dbReference type="InterPro" id="IPR002048">
    <property type="entry name" value="EF_hand_dom"/>
</dbReference>
<evidence type="ECO:0000313" key="2">
    <source>
        <dbReference type="EMBL" id="AKG46576.1"/>
    </source>
</evidence>
<dbReference type="SMART" id="SM00054">
    <property type="entry name" value="EFh"/>
    <property type="match status" value="2"/>
</dbReference>
<dbReference type="CDD" id="cd00051">
    <property type="entry name" value="EFh"/>
    <property type="match status" value="1"/>
</dbReference>
<dbReference type="AlphaFoldDB" id="A0A0F7CQK6"/>
<dbReference type="InterPro" id="IPR011992">
    <property type="entry name" value="EF-hand-dom_pair"/>
</dbReference>
<feature type="domain" description="EF-hand" evidence="1">
    <location>
        <begin position="5"/>
        <end position="40"/>
    </location>
</feature>
<sequence>MMRAEALSRAKAVFALFDADGNGYLESEDFDLMAGRVVLAASDAGEAEKDALRDAFRQWWEFLLGELDANRDGRISLEEFTAGVLTPERFRDALGAFAGTLAALGDPDGDGLVERPLFEALMTAIGFEHANIHALFDAFGPTDEDRITTGTWINGIKEFYSPDHADIPGDHLVGDPVS</sequence>